<feature type="transmembrane region" description="Helical" evidence="8">
    <location>
        <begin position="288"/>
        <end position="311"/>
    </location>
</feature>
<dbReference type="Gene3D" id="1.20.1250.20">
    <property type="entry name" value="MFS general substrate transporter like domains"/>
    <property type="match status" value="1"/>
</dbReference>
<keyword evidence="11" id="KW-1185">Reference proteome</keyword>
<evidence type="ECO:0000256" key="1">
    <source>
        <dbReference type="ARBA" id="ARBA00004141"/>
    </source>
</evidence>
<comment type="caution">
    <text evidence="10">The sequence shown here is derived from an EMBL/GenBank/DDBJ whole genome shotgun (WGS) entry which is preliminary data.</text>
</comment>
<keyword evidence="6 8" id="KW-0472">Membrane</keyword>
<protein>
    <recommendedName>
        <fullName evidence="9">Major facilitator superfamily (MFS) profile domain-containing protein</fullName>
    </recommendedName>
</protein>
<evidence type="ECO:0000256" key="6">
    <source>
        <dbReference type="ARBA" id="ARBA00023136"/>
    </source>
</evidence>
<dbReference type="InterPro" id="IPR050360">
    <property type="entry name" value="MFS_Sugar_Transporters"/>
</dbReference>
<dbReference type="InterPro" id="IPR020846">
    <property type="entry name" value="MFS_dom"/>
</dbReference>
<comment type="similarity">
    <text evidence="2 7">Belongs to the major facilitator superfamily. Sugar transporter (TC 2.A.1.1) family.</text>
</comment>
<evidence type="ECO:0000259" key="9">
    <source>
        <dbReference type="PROSITE" id="PS50850"/>
    </source>
</evidence>
<feature type="transmembrane region" description="Helical" evidence="8">
    <location>
        <begin position="107"/>
        <end position="125"/>
    </location>
</feature>
<feature type="transmembrane region" description="Helical" evidence="8">
    <location>
        <begin position="173"/>
        <end position="191"/>
    </location>
</feature>
<keyword evidence="3 7" id="KW-0813">Transport</keyword>
<evidence type="ECO:0000313" key="10">
    <source>
        <dbReference type="EMBL" id="KAL1584934.1"/>
    </source>
</evidence>
<dbReference type="PROSITE" id="PS00216">
    <property type="entry name" value="SUGAR_TRANSPORT_1"/>
    <property type="match status" value="2"/>
</dbReference>
<comment type="subcellular location">
    <subcellularLocation>
        <location evidence="1">Membrane</location>
        <topology evidence="1">Multi-pass membrane protein</topology>
    </subcellularLocation>
</comment>
<dbReference type="RefSeq" id="XP_069228040.1">
    <property type="nucleotide sequence ID" value="XM_069374859.1"/>
</dbReference>
<feature type="transmembrane region" description="Helical" evidence="8">
    <location>
        <begin position="355"/>
        <end position="378"/>
    </location>
</feature>
<feature type="transmembrane region" description="Helical" evidence="8">
    <location>
        <begin position="76"/>
        <end position="95"/>
    </location>
</feature>
<dbReference type="GeneID" id="96007697"/>
<feature type="transmembrane region" description="Helical" evidence="8">
    <location>
        <begin position="384"/>
        <end position="403"/>
    </location>
</feature>
<proteinExistence type="inferred from homology"/>
<dbReference type="GO" id="GO:0016020">
    <property type="term" value="C:membrane"/>
    <property type="evidence" value="ECO:0007669"/>
    <property type="project" value="UniProtKB-SubCell"/>
</dbReference>
<feature type="transmembrane region" description="Helical" evidence="8">
    <location>
        <begin position="131"/>
        <end position="153"/>
    </location>
</feature>
<dbReference type="AlphaFoldDB" id="A0AB34KII1"/>
<feature type="transmembrane region" description="Helical" evidence="8">
    <location>
        <begin position="454"/>
        <end position="473"/>
    </location>
</feature>
<dbReference type="Pfam" id="PF00083">
    <property type="entry name" value="Sugar_tr"/>
    <property type="match status" value="1"/>
</dbReference>
<dbReference type="PANTHER" id="PTHR48022">
    <property type="entry name" value="PLASTIDIC GLUCOSE TRANSPORTER 4"/>
    <property type="match status" value="1"/>
</dbReference>
<keyword evidence="4 8" id="KW-0812">Transmembrane</keyword>
<dbReference type="NCBIfam" id="TIGR00879">
    <property type="entry name" value="SP"/>
    <property type="match status" value="1"/>
</dbReference>
<keyword evidence="5 8" id="KW-1133">Transmembrane helix</keyword>
<evidence type="ECO:0000256" key="7">
    <source>
        <dbReference type="RuleBase" id="RU003346"/>
    </source>
</evidence>
<feature type="transmembrane region" description="Helical" evidence="8">
    <location>
        <begin position="424"/>
        <end position="442"/>
    </location>
</feature>
<organism evidence="10 11">
    <name type="scientific">Cladosporium halotolerans</name>
    <dbReference type="NCBI Taxonomy" id="1052096"/>
    <lineage>
        <taxon>Eukaryota</taxon>
        <taxon>Fungi</taxon>
        <taxon>Dikarya</taxon>
        <taxon>Ascomycota</taxon>
        <taxon>Pezizomycotina</taxon>
        <taxon>Dothideomycetes</taxon>
        <taxon>Dothideomycetidae</taxon>
        <taxon>Cladosporiales</taxon>
        <taxon>Cladosporiaceae</taxon>
        <taxon>Cladosporium</taxon>
    </lineage>
</organism>
<dbReference type="FunFam" id="1.20.1250.20:FF:000134">
    <property type="entry name" value="MFS sugar transporter protein"/>
    <property type="match status" value="1"/>
</dbReference>
<dbReference type="PANTHER" id="PTHR48022:SF64">
    <property type="entry name" value="MAJOR FACILITATOR SUPERFAMILY (MFS) PROFILE DOMAIN-CONTAINING PROTEIN"/>
    <property type="match status" value="1"/>
</dbReference>
<feature type="domain" description="Major facilitator superfamily (MFS) profile" evidence="9">
    <location>
        <begin position="38"/>
        <end position="477"/>
    </location>
</feature>
<evidence type="ECO:0000313" key="11">
    <source>
        <dbReference type="Proteomes" id="UP000803884"/>
    </source>
</evidence>
<dbReference type="SUPFAM" id="SSF103473">
    <property type="entry name" value="MFS general substrate transporter"/>
    <property type="match status" value="1"/>
</dbReference>
<sequence length="529" mass="57111">MVSGPAGSSKGDEIYKTLPNNCHPSWYRDPGLRRLNIGILLVFSSATANGFDGSLMNGLLTIPAFKVDLVDRVNTSILGLIIAAISIGGLIALIPAGYVSDKWGRKVCLAVGTSLMIATSVVQAFTTGPWAFLATKIVLGVGIAFILIPAPALATETAHPRNRGMVTACFQTAFYWGAIVSAIATLGGLYIKGSWSWRMPVLMQILFPALQTIGLFIIPESPRFLIAKGQKEKALDVLARFHANGDKTDALVVYEYSEICEAIEREAAFSSDSTWKLFLSTPGNRHRLLICFLVGIMIQWAGNGIVSYYLAPILASVGVTDPISQALINLGLQVWNAILALVGATAAERYGRRPLWLTSATGMLVAFTIITALSATYAKNGSKVVGGAVIAMLFIFFGFYDIAFTPLSFAYPIEILPYRLRSRGMSITLTTIFAAGMLNQYLNPVALAAIAWRYYFVYIGCLISFIAIIWFLFPETKGRSLEEIAEVFDGPAAETEAHRNASIALSVGDLEDLKGDAGVVGASEFREKV</sequence>
<evidence type="ECO:0000256" key="3">
    <source>
        <dbReference type="ARBA" id="ARBA00022448"/>
    </source>
</evidence>
<evidence type="ECO:0000256" key="8">
    <source>
        <dbReference type="SAM" id="Phobius"/>
    </source>
</evidence>
<dbReference type="InterPro" id="IPR005828">
    <property type="entry name" value="MFS_sugar_transport-like"/>
</dbReference>
<gene>
    <name evidence="10" type="ORF">WHR41_06254</name>
</gene>
<feature type="transmembrane region" description="Helical" evidence="8">
    <location>
        <begin position="323"/>
        <end position="343"/>
    </location>
</feature>
<evidence type="ECO:0000256" key="2">
    <source>
        <dbReference type="ARBA" id="ARBA00010992"/>
    </source>
</evidence>
<feature type="transmembrane region" description="Helical" evidence="8">
    <location>
        <begin position="197"/>
        <end position="218"/>
    </location>
</feature>
<reference evidence="10 11" key="1">
    <citation type="journal article" date="2020" name="Microbiol. Resour. Announc.">
        <title>Draft Genome Sequence of a Cladosporium Species Isolated from the Mesophotic Ascidian Didemnum maculosum.</title>
        <authorList>
            <person name="Gioti A."/>
            <person name="Siaperas R."/>
            <person name="Nikolaivits E."/>
            <person name="Le Goff G."/>
            <person name="Ouazzani J."/>
            <person name="Kotoulas G."/>
            <person name="Topakas E."/>
        </authorList>
    </citation>
    <scope>NUCLEOTIDE SEQUENCE [LARGE SCALE GENOMIC DNA]</scope>
    <source>
        <strain evidence="10 11">TM138-S3</strain>
    </source>
</reference>
<accession>A0AB34KII1</accession>
<dbReference type="InterPro" id="IPR036259">
    <property type="entry name" value="MFS_trans_sf"/>
</dbReference>
<dbReference type="Proteomes" id="UP000803884">
    <property type="component" value="Unassembled WGS sequence"/>
</dbReference>
<dbReference type="GO" id="GO:0005351">
    <property type="term" value="F:carbohydrate:proton symporter activity"/>
    <property type="evidence" value="ECO:0007669"/>
    <property type="project" value="TreeGrafter"/>
</dbReference>
<evidence type="ECO:0000256" key="5">
    <source>
        <dbReference type="ARBA" id="ARBA00022989"/>
    </source>
</evidence>
<dbReference type="InterPro" id="IPR003663">
    <property type="entry name" value="Sugar/inositol_transpt"/>
</dbReference>
<evidence type="ECO:0000256" key="4">
    <source>
        <dbReference type="ARBA" id="ARBA00022692"/>
    </source>
</evidence>
<dbReference type="EMBL" id="JAAQHG020000022">
    <property type="protein sequence ID" value="KAL1584934.1"/>
    <property type="molecule type" value="Genomic_DNA"/>
</dbReference>
<name>A0AB34KII1_9PEZI</name>
<dbReference type="InterPro" id="IPR005829">
    <property type="entry name" value="Sugar_transporter_CS"/>
</dbReference>
<dbReference type="PROSITE" id="PS50850">
    <property type="entry name" value="MFS"/>
    <property type="match status" value="1"/>
</dbReference>